<evidence type="ECO:0000313" key="2">
    <source>
        <dbReference type="EMBL" id="ROO88170.1"/>
    </source>
</evidence>
<reference evidence="2 3" key="1">
    <citation type="submission" date="2018-11" db="EMBL/GenBank/DDBJ databases">
        <title>Sequencing the genomes of 1000 actinobacteria strains.</title>
        <authorList>
            <person name="Klenk H.-P."/>
        </authorList>
    </citation>
    <scope>NUCLEOTIDE SEQUENCE [LARGE SCALE GENOMIC DNA]</scope>
    <source>
        <strain evidence="2 3">DSM 44254</strain>
    </source>
</reference>
<protein>
    <submittedName>
        <fullName evidence="2">Type I phosphodiesterase/nucleotide pyrophosphatase</fullName>
    </submittedName>
</protein>
<dbReference type="GO" id="GO:0016787">
    <property type="term" value="F:hydrolase activity"/>
    <property type="evidence" value="ECO:0007669"/>
    <property type="project" value="UniProtKB-ARBA"/>
</dbReference>
<organism evidence="2 3">
    <name type="scientific">Actinocorallia herbida</name>
    <dbReference type="NCBI Taxonomy" id="58109"/>
    <lineage>
        <taxon>Bacteria</taxon>
        <taxon>Bacillati</taxon>
        <taxon>Actinomycetota</taxon>
        <taxon>Actinomycetes</taxon>
        <taxon>Streptosporangiales</taxon>
        <taxon>Thermomonosporaceae</taxon>
        <taxon>Actinocorallia</taxon>
    </lineage>
</organism>
<gene>
    <name evidence="2" type="ORF">EDD29_5832</name>
</gene>
<dbReference type="AlphaFoldDB" id="A0A3N1D3U4"/>
<dbReference type="OrthoDB" id="1956004at2"/>
<sequence length="498" mass="52562">MKHRLLAAASAAVLGAATLASLAAPAHAAAPGNRHVVVFGVDGARWDKVQSLSLPTLDGLAATGYASPTWLYSSPLAQTLSGPGWSTNLTGTWPDKHKVVDNTFLLNALGTTPSFLNLVESNNGAFGTYAGVDWKPIGDNIIGSGLDREYVLNGDANGYPAEDTKIQTDAASYLRNNGPHASFVYFGEVDIAGHDSGGASTAYAQAMQSTDARIGAVIDAVKSRPTYAQEEWLFLVTADHGHTDAGGHGGDSKLERTSFVIANGPGVPVSSPSVKPKNVDVAATALDWLGVPRPANLDGQPITTASTDPFDAQWPLLAARQDETGIPATTLGWTKTFPSGWSVDNSAMGTGGMAEWRGWTLTDDEFWTATQTGQDRENNVRARGVFAVAESDEWADKTFSGTYTTTLVSPNVSVAGKTTLPISFVSHYLQEGGQRATVLVSFDGGADQQLLQYSANAKSRLVNLTATVPAGAQNAKIKFRLSNANNNWYWVVDAPVFG</sequence>
<feature type="signal peptide" evidence="1">
    <location>
        <begin position="1"/>
        <end position="28"/>
    </location>
</feature>
<proteinExistence type="predicted"/>
<dbReference type="EMBL" id="RJKE01000001">
    <property type="protein sequence ID" value="ROO88170.1"/>
    <property type="molecule type" value="Genomic_DNA"/>
</dbReference>
<dbReference type="Pfam" id="PF01663">
    <property type="entry name" value="Phosphodiest"/>
    <property type="match status" value="2"/>
</dbReference>
<dbReference type="PANTHER" id="PTHR10151:SF120">
    <property type="entry name" value="BIS(5'-ADENOSYL)-TRIPHOSPHATASE"/>
    <property type="match status" value="1"/>
</dbReference>
<dbReference type="InterPro" id="IPR017850">
    <property type="entry name" value="Alkaline_phosphatase_core_sf"/>
</dbReference>
<keyword evidence="3" id="KW-1185">Reference proteome</keyword>
<feature type="chain" id="PRO_5018303884" evidence="1">
    <location>
        <begin position="29"/>
        <end position="498"/>
    </location>
</feature>
<dbReference type="InterPro" id="IPR002591">
    <property type="entry name" value="Phosphodiest/P_Trfase"/>
</dbReference>
<dbReference type="PANTHER" id="PTHR10151">
    <property type="entry name" value="ECTONUCLEOTIDE PYROPHOSPHATASE/PHOSPHODIESTERASE"/>
    <property type="match status" value="1"/>
</dbReference>
<dbReference type="Proteomes" id="UP000272400">
    <property type="component" value="Unassembled WGS sequence"/>
</dbReference>
<evidence type="ECO:0000256" key="1">
    <source>
        <dbReference type="SAM" id="SignalP"/>
    </source>
</evidence>
<keyword evidence="1" id="KW-0732">Signal</keyword>
<name>A0A3N1D3U4_9ACTN</name>
<evidence type="ECO:0000313" key="3">
    <source>
        <dbReference type="Proteomes" id="UP000272400"/>
    </source>
</evidence>
<accession>A0A3N1D3U4</accession>
<dbReference type="SUPFAM" id="SSF53649">
    <property type="entry name" value="Alkaline phosphatase-like"/>
    <property type="match status" value="1"/>
</dbReference>
<dbReference type="RefSeq" id="WP_123667439.1">
    <property type="nucleotide sequence ID" value="NZ_RJKE01000001.1"/>
</dbReference>
<comment type="caution">
    <text evidence="2">The sequence shown here is derived from an EMBL/GenBank/DDBJ whole genome shotgun (WGS) entry which is preliminary data.</text>
</comment>
<dbReference type="Gene3D" id="3.40.720.10">
    <property type="entry name" value="Alkaline Phosphatase, subunit A"/>
    <property type="match status" value="2"/>
</dbReference>